<keyword evidence="1 3" id="KW-0547">Nucleotide-binding</keyword>
<feature type="region of interest" description="Disordered" evidence="4">
    <location>
        <begin position="1"/>
        <end position="58"/>
    </location>
</feature>
<keyword evidence="5" id="KW-1133">Transmembrane helix</keyword>
<evidence type="ECO:0000313" key="8">
    <source>
        <dbReference type="Proteomes" id="UP000636709"/>
    </source>
</evidence>
<keyword evidence="5" id="KW-0812">Transmembrane</keyword>
<feature type="domain" description="Protein kinase" evidence="6">
    <location>
        <begin position="177"/>
        <end position="475"/>
    </location>
</feature>
<dbReference type="FunFam" id="1.10.510.10:FF:000051">
    <property type="entry name" value="Receptor-like serine/threonine-protein kinase ALE2"/>
    <property type="match status" value="1"/>
</dbReference>
<dbReference type="InterPro" id="IPR011009">
    <property type="entry name" value="Kinase-like_dom_sf"/>
</dbReference>
<dbReference type="GO" id="GO:0004672">
    <property type="term" value="F:protein kinase activity"/>
    <property type="evidence" value="ECO:0007669"/>
    <property type="project" value="InterPro"/>
</dbReference>
<dbReference type="SUPFAM" id="SSF56112">
    <property type="entry name" value="Protein kinase-like (PK-like)"/>
    <property type="match status" value="1"/>
</dbReference>
<keyword evidence="8" id="KW-1185">Reference proteome</keyword>
<dbReference type="Proteomes" id="UP000636709">
    <property type="component" value="Unassembled WGS sequence"/>
</dbReference>
<dbReference type="CDD" id="cd14066">
    <property type="entry name" value="STKc_IRAK"/>
    <property type="match status" value="1"/>
</dbReference>
<feature type="compositionally biased region" description="Low complexity" evidence="4">
    <location>
        <begin position="15"/>
        <end position="42"/>
    </location>
</feature>
<protein>
    <recommendedName>
        <fullName evidence="6">Protein kinase domain-containing protein</fullName>
    </recommendedName>
</protein>
<feature type="compositionally biased region" description="Polar residues" evidence="4">
    <location>
        <begin position="116"/>
        <end position="126"/>
    </location>
</feature>
<dbReference type="PANTHER" id="PTHR47989">
    <property type="entry name" value="OS01G0750732 PROTEIN"/>
    <property type="match status" value="1"/>
</dbReference>
<evidence type="ECO:0000259" key="6">
    <source>
        <dbReference type="PROSITE" id="PS50011"/>
    </source>
</evidence>
<reference evidence="7" key="1">
    <citation type="submission" date="2020-07" db="EMBL/GenBank/DDBJ databases">
        <title>Genome sequence and genetic diversity analysis of an under-domesticated orphan crop, white fonio (Digitaria exilis).</title>
        <authorList>
            <person name="Bennetzen J.L."/>
            <person name="Chen S."/>
            <person name="Ma X."/>
            <person name="Wang X."/>
            <person name="Yssel A.E.J."/>
            <person name="Chaluvadi S.R."/>
            <person name="Johnson M."/>
            <person name="Gangashetty P."/>
            <person name="Hamidou F."/>
            <person name="Sanogo M.D."/>
            <person name="Zwaenepoel A."/>
            <person name="Wallace J."/>
            <person name="Van De Peer Y."/>
            <person name="Van Deynze A."/>
        </authorList>
    </citation>
    <scope>NUCLEOTIDE SEQUENCE</scope>
    <source>
        <tissue evidence="7">Leaves</tissue>
    </source>
</reference>
<feature type="compositionally biased region" description="Basic residues" evidence="4">
    <location>
        <begin position="1"/>
        <end position="11"/>
    </location>
</feature>
<dbReference type="InterPro" id="IPR001245">
    <property type="entry name" value="Ser-Thr/Tyr_kinase_cat_dom"/>
</dbReference>
<feature type="transmembrane region" description="Helical" evidence="5">
    <location>
        <begin position="69"/>
        <end position="92"/>
    </location>
</feature>
<feature type="binding site" evidence="3">
    <location>
        <position position="205"/>
    </location>
    <ligand>
        <name>ATP</name>
        <dbReference type="ChEBI" id="CHEBI:30616"/>
    </ligand>
</feature>
<accession>A0A835EY77</accession>
<dbReference type="Pfam" id="PF07714">
    <property type="entry name" value="PK_Tyr_Ser-Thr"/>
    <property type="match status" value="1"/>
</dbReference>
<sequence length="502" mass="53878">MSSQLRTRRPSSSRSAMADAFSPPAPSPLAADDLADARLAPWPSSPSPWPAPSRGGGRGARRANPLFTILPVSALAIGLVLLVAVAVILLVTRRARPRKKKMDAAADDDDKPGAATTSSSCGSNNDGRCGGYANAGAAGCIYAGRLGFSTSAPGPKRMSRGAQVFTYRELERATEGFNEGNVVGKGAYGAVFRGRLADGTPAAIKRLRLDHRRQGEREFRIEVDLLSRMDSPYLVGLLGYCADQSHRLLVFEFMPNGSLKSHLHPPSATASPPLDWQTRLGIALDCARALEFLHEHTSPAVIHRDFNCSNVLLDHNLRARVSDFGMAKVGSNKADGQVVTRVLGTTGYLAPEYASTGKLTTKSDVYSYGVVLLELLTGRVPVDTQRPPGQHVLVSWALPRLTNREKLVQMVDPALKGQFALKDLIQVSFLLCSICYFQQVAAIAAMCIQTKAEYRPLMTDVVQSLIPIAKPNPGMSCSSTPLTPALQHVIFMSSQCGDKAAA</sequence>
<proteinExistence type="predicted"/>
<feature type="region of interest" description="Disordered" evidence="4">
    <location>
        <begin position="98"/>
        <end position="126"/>
    </location>
</feature>
<dbReference type="Gene3D" id="3.30.200.20">
    <property type="entry name" value="Phosphorylase Kinase, domain 1"/>
    <property type="match status" value="1"/>
</dbReference>
<dbReference type="GO" id="GO:0005524">
    <property type="term" value="F:ATP binding"/>
    <property type="evidence" value="ECO:0007669"/>
    <property type="project" value="UniProtKB-UniRule"/>
</dbReference>
<evidence type="ECO:0000256" key="2">
    <source>
        <dbReference type="ARBA" id="ARBA00022840"/>
    </source>
</evidence>
<dbReference type="InterPro" id="IPR000719">
    <property type="entry name" value="Prot_kinase_dom"/>
</dbReference>
<keyword evidence="5" id="KW-0472">Membrane</keyword>
<organism evidence="7 8">
    <name type="scientific">Digitaria exilis</name>
    <dbReference type="NCBI Taxonomy" id="1010633"/>
    <lineage>
        <taxon>Eukaryota</taxon>
        <taxon>Viridiplantae</taxon>
        <taxon>Streptophyta</taxon>
        <taxon>Embryophyta</taxon>
        <taxon>Tracheophyta</taxon>
        <taxon>Spermatophyta</taxon>
        <taxon>Magnoliopsida</taxon>
        <taxon>Liliopsida</taxon>
        <taxon>Poales</taxon>
        <taxon>Poaceae</taxon>
        <taxon>PACMAD clade</taxon>
        <taxon>Panicoideae</taxon>
        <taxon>Panicodae</taxon>
        <taxon>Paniceae</taxon>
        <taxon>Anthephorinae</taxon>
        <taxon>Digitaria</taxon>
    </lineage>
</organism>
<gene>
    <name evidence="7" type="ORF">HU200_024597</name>
</gene>
<dbReference type="EMBL" id="JACEFO010001700">
    <property type="protein sequence ID" value="KAF8719839.1"/>
    <property type="molecule type" value="Genomic_DNA"/>
</dbReference>
<dbReference type="AlphaFoldDB" id="A0A835EY77"/>
<evidence type="ECO:0000256" key="5">
    <source>
        <dbReference type="SAM" id="Phobius"/>
    </source>
</evidence>
<comment type="caution">
    <text evidence="7">The sequence shown here is derived from an EMBL/GenBank/DDBJ whole genome shotgun (WGS) entry which is preliminary data.</text>
</comment>
<dbReference type="PROSITE" id="PS00107">
    <property type="entry name" value="PROTEIN_KINASE_ATP"/>
    <property type="match status" value="1"/>
</dbReference>
<dbReference type="OrthoDB" id="4062651at2759"/>
<dbReference type="PANTHER" id="PTHR47989:SF2">
    <property type="entry name" value="SERINE_THREONINE-PROTEIN KINASE PBL7-RELATED"/>
    <property type="match status" value="1"/>
</dbReference>
<evidence type="ECO:0000256" key="4">
    <source>
        <dbReference type="SAM" id="MobiDB-lite"/>
    </source>
</evidence>
<dbReference type="Gene3D" id="1.10.510.10">
    <property type="entry name" value="Transferase(Phosphotransferase) domain 1"/>
    <property type="match status" value="1"/>
</dbReference>
<evidence type="ECO:0000256" key="3">
    <source>
        <dbReference type="PROSITE-ProRule" id="PRU10141"/>
    </source>
</evidence>
<evidence type="ECO:0000313" key="7">
    <source>
        <dbReference type="EMBL" id="KAF8719839.1"/>
    </source>
</evidence>
<dbReference type="PROSITE" id="PS50011">
    <property type="entry name" value="PROTEIN_KINASE_DOM"/>
    <property type="match status" value="1"/>
</dbReference>
<name>A0A835EY77_9POAL</name>
<evidence type="ECO:0000256" key="1">
    <source>
        <dbReference type="ARBA" id="ARBA00022741"/>
    </source>
</evidence>
<dbReference type="FunFam" id="3.30.200.20:FF:000015">
    <property type="entry name" value="Somatic embryogenesis receptor kinase 1"/>
    <property type="match status" value="1"/>
</dbReference>
<dbReference type="InterPro" id="IPR017441">
    <property type="entry name" value="Protein_kinase_ATP_BS"/>
</dbReference>
<keyword evidence="2 3" id="KW-0067">ATP-binding</keyword>